<evidence type="ECO:0000256" key="2">
    <source>
        <dbReference type="ARBA" id="ARBA00022475"/>
    </source>
</evidence>
<keyword evidence="5 9" id="KW-1133">Transmembrane helix</keyword>
<dbReference type="InterPro" id="IPR051676">
    <property type="entry name" value="UPF0053_domain"/>
</dbReference>
<comment type="subcellular location">
    <subcellularLocation>
        <location evidence="1">Cell membrane</location>
        <topology evidence="1">Multi-pass membrane protein</topology>
    </subcellularLocation>
</comment>
<dbReference type="InterPro" id="IPR002550">
    <property type="entry name" value="CNNM"/>
</dbReference>
<dbReference type="Pfam" id="PF01595">
    <property type="entry name" value="CNNM"/>
    <property type="match status" value="1"/>
</dbReference>
<reference evidence="13" key="1">
    <citation type="submission" date="2006-05" db="EMBL/GenBank/DDBJ databases">
        <title>Annotation of the draft genome assembly of Desulfuromonas acetoxidans DSM 684.</title>
        <authorList>
            <consortium name="US DOE Joint Genome Institute (JGI-ORNL)"/>
            <person name="Larimer F."/>
            <person name="Land M."/>
            <person name="Hauser L."/>
        </authorList>
    </citation>
    <scope>NUCLEOTIDE SEQUENCE [LARGE SCALE GENOMIC DNA]</scope>
    <source>
        <strain evidence="13">DSM 684</strain>
    </source>
</reference>
<dbReference type="Proteomes" id="UP000005695">
    <property type="component" value="Unassembled WGS sequence"/>
</dbReference>
<evidence type="ECO:0000256" key="6">
    <source>
        <dbReference type="ARBA" id="ARBA00023122"/>
    </source>
</evidence>
<dbReference type="GO" id="GO:0050660">
    <property type="term" value="F:flavin adenine dinucleotide binding"/>
    <property type="evidence" value="ECO:0007669"/>
    <property type="project" value="InterPro"/>
</dbReference>
<dbReference type="PANTHER" id="PTHR43099">
    <property type="entry name" value="UPF0053 PROTEIN YRKA"/>
    <property type="match status" value="1"/>
</dbReference>
<evidence type="ECO:0000256" key="8">
    <source>
        <dbReference type="PROSITE-ProRule" id="PRU00703"/>
    </source>
</evidence>
<organism evidence="13 14">
    <name type="scientific">Desulfuromonas acetoxidans (strain DSM 684 / 11070)</name>
    <dbReference type="NCBI Taxonomy" id="281689"/>
    <lineage>
        <taxon>Bacteria</taxon>
        <taxon>Pseudomonadati</taxon>
        <taxon>Thermodesulfobacteriota</taxon>
        <taxon>Desulfuromonadia</taxon>
        <taxon>Desulfuromonadales</taxon>
        <taxon>Desulfuromonadaceae</taxon>
        <taxon>Desulfuromonas</taxon>
    </lineage>
</organism>
<evidence type="ECO:0008006" key="15">
    <source>
        <dbReference type="Google" id="ProtNLM"/>
    </source>
</evidence>
<accession>Q1K2A8</accession>
<evidence type="ECO:0000259" key="11">
    <source>
        <dbReference type="PROSITE" id="PS51371"/>
    </source>
</evidence>
<feature type="domain" description="CBS" evidence="11">
    <location>
        <begin position="239"/>
        <end position="299"/>
    </location>
</feature>
<evidence type="ECO:0000256" key="5">
    <source>
        <dbReference type="ARBA" id="ARBA00022989"/>
    </source>
</evidence>
<dbReference type="Pfam" id="PF03471">
    <property type="entry name" value="CorC_HlyC"/>
    <property type="match status" value="1"/>
</dbReference>
<dbReference type="PROSITE" id="PS51846">
    <property type="entry name" value="CNNM"/>
    <property type="match status" value="1"/>
</dbReference>
<dbReference type="Pfam" id="PF00571">
    <property type="entry name" value="CBS"/>
    <property type="match status" value="1"/>
</dbReference>
<dbReference type="InterPro" id="IPR036318">
    <property type="entry name" value="FAD-bd_PCMH-like_sf"/>
</dbReference>
<dbReference type="PANTHER" id="PTHR43099:SF5">
    <property type="entry name" value="HLYC_CORC FAMILY TRANSPORTER"/>
    <property type="match status" value="1"/>
</dbReference>
<feature type="transmembrane region" description="Helical" evidence="10">
    <location>
        <begin position="27"/>
        <end position="48"/>
    </location>
</feature>
<proteinExistence type="predicted"/>
<evidence type="ECO:0000256" key="7">
    <source>
        <dbReference type="ARBA" id="ARBA00023136"/>
    </source>
</evidence>
<dbReference type="InterPro" id="IPR046342">
    <property type="entry name" value="CBS_dom_sf"/>
</dbReference>
<dbReference type="SUPFAM" id="SSF56176">
    <property type="entry name" value="FAD-binding/transporter-associated domain-like"/>
    <property type="match status" value="1"/>
</dbReference>
<keyword evidence="3 9" id="KW-0812">Transmembrane</keyword>
<feature type="domain" description="CBS" evidence="11">
    <location>
        <begin position="300"/>
        <end position="366"/>
    </location>
</feature>
<feature type="transmembrane region" description="Helical" evidence="10">
    <location>
        <begin position="122"/>
        <end position="143"/>
    </location>
</feature>
<reference evidence="13" key="2">
    <citation type="submission" date="2006-05" db="EMBL/GenBank/DDBJ databases">
        <title>Sequencing of the draft genome and assembly of Desulfuromonas acetoxidans DSM 684.</title>
        <authorList>
            <consortium name="US DOE Joint Genome Institute (JGI-PGF)"/>
            <person name="Copeland A."/>
            <person name="Lucas S."/>
            <person name="Lapidus A."/>
            <person name="Barry K."/>
            <person name="Detter J.C."/>
            <person name="Glavina del Rio T."/>
            <person name="Hammon N."/>
            <person name="Israni S."/>
            <person name="Dalin E."/>
            <person name="Tice H."/>
            <person name="Bruce D."/>
            <person name="Pitluck S."/>
            <person name="Richardson P."/>
        </authorList>
    </citation>
    <scope>NUCLEOTIDE SEQUENCE [LARGE SCALE GENOMIC DNA]</scope>
    <source>
        <strain evidence="13">DSM 684</strain>
    </source>
</reference>
<feature type="transmembrane region" description="Helical" evidence="10">
    <location>
        <begin position="155"/>
        <end position="177"/>
    </location>
</feature>
<keyword evidence="2" id="KW-1003">Cell membrane</keyword>
<evidence type="ECO:0000313" key="13">
    <source>
        <dbReference type="EMBL" id="EAT16531.1"/>
    </source>
</evidence>
<evidence type="ECO:0000313" key="14">
    <source>
        <dbReference type="Proteomes" id="UP000005695"/>
    </source>
</evidence>
<keyword evidence="7 9" id="KW-0472">Membrane</keyword>
<protein>
    <recommendedName>
        <fullName evidence="15">CBS</fullName>
    </recommendedName>
</protein>
<gene>
    <name evidence="13" type="ORF">Dace_2626</name>
</gene>
<keyword evidence="14" id="KW-1185">Reference proteome</keyword>
<evidence type="ECO:0000256" key="10">
    <source>
        <dbReference type="SAM" id="Phobius"/>
    </source>
</evidence>
<evidence type="ECO:0000259" key="12">
    <source>
        <dbReference type="PROSITE" id="PS51846"/>
    </source>
</evidence>
<dbReference type="InterPro" id="IPR000644">
    <property type="entry name" value="CBS_dom"/>
</dbReference>
<dbReference type="Gene3D" id="3.10.580.10">
    <property type="entry name" value="CBS-domain"/>
    <property type="match status" value="1"/>
</dbReference>
<dbReference type="InterPro" id="IPR044751">
    <property type="entry name" value="Ion_transp-like_CBS"/>
</dbReference>
<dbReference type="Gene3D" id="3.30.465.10">
    <property type="match status" value="1"/>
</dbReference>
<sequence>MLLSHQPSNTVTQYSAHDTSQEDVLDILILFTLIVFNGVFAMAEIALVTARKTRLKRLAEAGDAKAAAALLLRRNPTRFLSTVQIGITAISILSGIVGESALSGYFETLLQRMGFDQQASTVGATAIVVASITYFAIVIGELVPKRLAQTNAEGIARVMARPVAVLAMLSRPFVYLLSVSTDGVLRLLGKEGHTSATLTEEDILAILLEGSQTGVIEKQEHTLARNVFRLDDRLAVSLMTPRSDIVYLDVARPFEQSLDALMSSPHTRFPVCREGMDEVLGVVNASRLLKYHLEGNLQKPTKSDLTPAVYVPESLTGMKLLQRFQTSGVQMVFVIDEYGAIVGLITLQDLFEALSGEFSSSDPHDVWAVRHKDGAWMLDGLIPIPELKDRLELKQVPDEEKRHYHTLGGMMMCLIGKVPRSGDVAKWQGWSLQVTALDGNRIDKVRAVRLPRRHDSTSPCH</sequence>
<evidence type="ECO:0000256" key="4">
    <source>
        <dbReference type="ARBA" id="ARBA00022737"/>
    </source>
</evidence>
<feature type="transmembrane region" description="Helical" evidence="10">
    <location>
        <begin position="79"/>
        <end position="102"/>
    </location>
</feature>
<dbReference type="EMBL" id="AAEW02000004">
    <property type="protein sequence ID" value="EAT16531.1"/>
    <property type="molecule type" value="Genomic_DNA"/>
</dbReference>
<dbReference type="GO" id="GO:0005886">
    <property type="term" value="C:plasma membrane"/>
    <property type="evidence" value="ECO:0007669"/>
    <property type="project" value="UniProtKB-SubCell"/>
</dbReference>
<feature type="domain" description="CNNM transmembrane" evidence="12">
    <location>
        <begin position="19"/>
        <end position="220"/>
    </location>
</feature>
<evidence type="ECO:0000256" key="1">
    <source>
        <dbReference type="ARBA" id="ARBA00004651"/>
    </source>
</evidence>
<dbReference type="InterPro" id="IPR016169">
    <property type="entry name" value="FAD-bd_PCMH_sub2"/>
</dbReference>
<dbReference type="AlphaFoldDB" id="Q1K2A8"/>
<keyword evidence="4" id="KW-0677">Repeat</keyword>
<keyword evidence="6 8" id="KW-0129">CBS domain</keyword>
<name>Q1K2A8_DESA6</name>
<dbReference type="SMART" id="SM01091">
    <property type="entry name" value="CorC_HlyC"/>
    <property type="match status" value="1"/>
</dbReference>
<evidence type="ECO:0000256" key="3">
    <source>
        <dbReference type="ARBA" id="ARBA00022692"/>
    </source>
</evidence>
<evidence type="ECO:0000256" key="9">
    <source>
        <dbReference type="PROSITE-ProRule" id="PRU01193"/>
    </source>
</evidence>
<comment type="caution">
    <text evidence="13">The sequence shown here is derived from an EMBL/GenBank/DDBJ whole genome shotgun (WGS) entry which is preliminary data.</text>
</comment>
<dbReference type="CDD" id="cd04590">
    <property type="entry name" value="CBS_pair_CorC_HlyC_assoc"/>
    <property type="match status" value="1"/>
</dbReference>
<dbReference type="SUPFAM" id="SSF54631">
    <property type="entry name" value="CBS-domain pair"/>
    <property type="match status" value="1"/>
</dbReference>
<dbReference type="InterPro" id="IPR005170">
    <property type="entry name" value="Transptr-assoc_dom"/>
</dbReference>
<dbReference type="PROSITE" id="PS51371">
    <property type="entry name" value="CBS"/>
    <property type="match status" value="2"/>
</dbReference>